<keyword evidence="5" id="KW-0812">Transmembrane</keyword>
<dbReference type="AlphaFoldDB" id="A0A4V6AMN6"/>
<gene>
    <name evidence="7" type="ORF">D9C73_003346</name>
</gene>
<organism evidence="7 8">
    <name type="scientific">Collichthys lucidus</name>
    <name type="common">Big head croaker</name>
    <name type="synonym">Sciaena lucida</name>
    <dbReference type="NCBI Taxonomy" id="240159"/>
    <lineage>
        <taxon>Eukaryota</taxon>
        <taxon>Metazoa</taxon>
        <taxon>Chordata</taxon>
        <taxon>Craniata</taxon>
        <taxon>Vertebrata</taxon>
        <taxon>Euteleostomi</taxon>
        <taxon>Actinopterygii</taxon>
        <taxon>Neopterygii</taxon>
        <taxon>Teleostei</taxon>
        <taxon>Neoteleostei</taxon>
        <taxon>Acanthomorphata</taxon>
        <taxon>Eupercaria</taxon>
        <taxon>Sciaenidae</taxon>
        <taxon>Collichthys</taxon>
    </lineage>
</organism>
<keyword evidence="1" id="KW-0732">Signal</keyword>
<dbReference type="SMART" id="SM00408">
    <property type="entry name" value="IGc2"/>
    <property type="match status" value="2"/>
</dbReference>
<dbReference type="InterPro" id="IPR036179">
    <property type="entry name" value="Ig-like_dom_sf"/>
</dbReference>
<reference evidence="7 8" key="1">
    <citation type="submission" date="2019-01" db="EMBL/GenBank/DDBJ databases">
        <title>Genome Assembly of Collichthys lucidus.</title>
        <authorList>
            <person name="Cai M."/>
            <person name="Xiao S."/>
        </authorList>
    </citation>
    <scope>NUCLEOTIDE SEQUENCE [LARGE SCALE GENOMIC DNA]</scope>
    <source>
        <strain evidence="7">JT15FE1705JMU</strain>
        <tissue evidence="7">Muscle</tissue>
    </source>
</reference>
<dbReference type="Gene3D" id="2.60.40.10">
    <property type="entry name" value="Immunoglobulins"/>
    <property type="match status" value="3"/>
</dbReference>
<dbReference type="PANTHER" id="PTHR11481">
    <property type="entry name" value="IMMUNOGLOBULIN FC RECEPTOR"/>
    <property type="match status" value="1"/>
</dbReference>
<dbReference type="CDD" id="cd00096">
    <property type="entry name" value="Ig"/>
    <property type="match status" value="1"/>
</dbReference>
<evidence type="ECO:0000256" key="2">
    <source>
        <dbReference type="ARBA" id="ARBA00023157"/>
    </source>
</evidence>
<dbReference type="Pfam" id="PF13895">
    <property type="entry name" value="Ig_2"/>
    <property type="match status" value="1"/>
</dbReference>
<dbReference type="Proteomes" id="UP000298787">
    <property type="component" value="Chromosome 3"/>
</dbReference>
<keyword evidence="2" id="KW-1015">Disulfide bond</keyword>
<keyword evidence="3" id="KW-0325">Glycoprotein</keyword>
<dbReference type="PANTHER" id="PTHR11481:SF125">
    <property type="entry name" value="PLATELET ENDOTHELIAL CELL ADHESION MOLECULE-LIKE ISOFORM X1"/>
    <property type="match status" value="1"/>
</dbReference>
<dbReference type="STRING" id="240159.A0A4V6AMN6"/>
<evidence type="ECO:0000256" key="4">
    <source>
        <dbReference type="SAM" id="MobiDB-lite"/>
    </source>
</evidence>
<evidence type="ECO:0000313" key="8">
    <source>
        <dbReference type="Proteomes" id="UP000298787"/>
    </source>
</evidence>
<dbReference type="InterPro" id="IPR003598">
    <property type="entry name" value="Ig_sub2"/>
</dbReference>
<name>A0A4V6AMN6_COLLU</name>
<sequence length="795" mass="88860">MECIGQLFKVHKMNTEIDSKERTRKDSNINFVLRAITLTIEPGANVTRDTSVTLRCHASISSLGQEPLSREYTLYKGSERIYNKVMSTSEDFLHQLPNARLSDTGKYKCEIRIKDKSKTSENVELTVTGLSKPVLHVNNSMVSEGEEVIATCMAPGERGSFYFYFYEDSKEIHIMQASSNQAEARLSINSVGSHIIHCEYTVVVIPFVFKSEQSDTVKVSVTELSIAVSLDISPQHNIYEGDQIDITCSVINFPQRSYNSILYLSQGDKILKVEKKTTFTHSMIIKAKDSVLFECGLEMGNVKKLTTKRVSVTELFSVPTLTMSPAEVFQRDAITLTCRSENYAPQRLKDEELTYSLEPTLNLQEHGKGVYSVKATFRDINITCVAKARDLMKQSEILAVRPKVRASRPRISVIGRAIIQQPITILCQSDYGSLPINYTLFKGYDALNTISVKESFQQALFTVTINRAEEIKQYTCEADNTKGRMQSESSDRLRAFVTEPLKNPALIVIPTVEQIFEGGHLSLICTVTGTPPVTFKFYQQGNKDPLHTTTSNENHTSYEVPRLSKAHSGKYFCEADNHAHQVVSTELVNIEVRMAMWKKALIGGSCLLALSVLVVVCVLCFKSKRGKREAPAELSVKPSSPKSDDSLTVNLTHDTEVYNADTVKVDKATVSVWSKRPPEDDVVDDEESSVVNSEPDVEYTEVVHPQPVDPNRVPVRKGTDTVYSELQNSPHGAVDHHDYGLRSTILNESAVCLMALLCVCQQGSVEYAELNGEHPEINHYRPEVNSFHDLPVPVD</sequence>
<evidence type="ECO:0000259" key="6">
    <source>
        <dbReference type="PROSITE" id="PS50835"/>
    </source>
</evidence>
<dbReference type="Pfam" id="PF17736">
    <property type="entry name" value="Ig_C17orf99"/>
    <property type="match status" value="1"/>
</dbReference>
<protein>
    <submittedName>
        <fullName evidence="7">Platelet endothelial cell adhesion molecule</fullName>
    </submittedName>
</protein>
<evidence type="ECO:0000313" key="7">
    <source>
        <dbReference type="EMBL" id="TKS69282.1"/>
    </source>
</evidence>
<dbReference type="InterPro" id="IPR007110">
    <property type="entry name" value="Ig-like_dom"/>
</dbReference>
<evidence type="ECO:0000256" key="1">
    <source>
        <dbReference type="ARBA" id="ARBA00022729"/>
    </source>
</evidence>
<dbReference type="Pfam" id="PF13927">
    <property type="entry name" value="Ig_3"/>
    <property type="match status" value="1"/>
</dbReference>
<feature type="transmembrane region" description="Helical" evidence="5">
    <location>
        <begin position="600"/>
        <end position="621"/>
    </location>
</feature>
<dbReference type="InterPro" id="IPR050488">
    <property type="entry name" value="Ig_Fc_receptor"/>
</dbReference>
<feature type="region of interest" description="Disordered" evidence="4">
    <location>
        <begin position="675"/>
        <end position="697"/>
    </location>
</feature>
<dbReference type="GO" id="GO:0007166">
    <property type="term" value="P:cell surface receptor signaling pathway"/>
    <property type="evidence" value="ECO:0007669"/>
    <property type="project" value="TreeGrafter"/>
</dbReference>
<dbReference type="GO" id="GO:0098742">
    <property type="term" value="P:cell-cell adhesion via plasma-membrane adhesion molecules"/>
    <property type="evidence" value="ECO:0007669"/>
    <property type="project" value="TreeGrafter"/>
</dbReference>
<dbReference type="InterPro" id="IPR003599">
    <property type="entry name" value="Ig_sub"/>
</dbReference>
<dbReference type="SMART" id="SM00409">
    <property type="entry name" value="IG"/>
    <property type="match status" value="3"/>
</dbReference>
<dbReference type="InterPro" id="IPR013783">
    <property type="entry name" value="Ig-like_fold"/>
</dbReference>
<keyword evidence="5" id="KW-1133">Transmembrane helix</keyword>
<evidence type="ECO:0000256" key="5">
    <source>
        <dbReference type="SAM" id="Phobius"/>
    </source>
</evidence>
<feature type="domain" description="Ig-like" evidence="6">
    <location>
        <begin position="504"/>
        <end position="584"/>
    </location>
</feature>
<keyword evidence="5" id="KW-0472">Membrane</keyword>
<proteinExistence type="predicted"/>
<dbReference type="EMBL" id="CM014080">
    <property type="protein sequence ID" value="TKS69282.1"/>
    <property type="molecule type" value="Genomic_DNA"/>
</dbReference>
<dbReference type="PROSITE" id="PS50835">
    <property type="entry name" value="IG_LIKE"/>
    <property type="match status" value="1"/>
</dbReference>
<dbReference type="InterPro" id="IPR040878">
    <property type="entry name" value="IL-40-like_Ig"/>
</dbReference>
<dbReference type="GO" id="GO:0004888">
    <property type="term" value="F:transmembrane signaling receptor activity"/>
    <property type="evidence" value="ECO:0007669"/>
    <property type="project" value="TreeGrafter"/>
</dbReference>
<dbReference type="SUPFAM" id="SSF48726">
    <property type="entry name" value="Immunoglobulin"/>
    <property type="match status" value="3"/>
</dbReference>
<dbReference type="GO" id="GO:0006955">
    <property type="term" value="P:immune response"/>
    <property type="evidence" value="ECO:0007669"/>
    <property type="project" value="TreeGrafter"/>
</dbReference>
<accession>A0A4V6AMN6</accession>
<keyword evidence="8" id="KW-1185">Reference proteome</keyword>
<dbReference type="GO" id="GO:0009897">
    <property type="term" value="C:external side of plasma membrane"/>
    <property type="evidence" value="ECO:0007669"/>
    <property type="project" value="TreeGrafter"/>
</dbReference>
<evidence type="ECO:0000256" key="3">
    <source>
        <dbReference type="ARBA" id="ARBA00023180"/>
    </source>
</evidence>